<reference evidence="1 2" key="1">
    <citation type="submission" date="2016-02" db="EMBL/GenBank/DDBJ databases">
        <authorList>
            <person name="Wen L."/>
            <person name="He K."/>
            <person name="Yang H."/>
        </authorList>
    </citation>
    <scope>NUCLEOTIDE SEQUENCE [LARGE SCALE GENOMIC DNA]</scope>
    <source>
        <strain evidence="1 2">KLE1704</strain>
    </source>
</reference>
<dbReference type="Proteomes" id="UP000070319">
    <property type="component" value="Unassembled WGS sequence"/>
</dbReference>
<organism evidence="1">
    <name type="scientific">Bacteroides intestinalis</name>
    <dbReference type="NCBI Taxonomy" id="329854"/>
    <lineage>
        <taxon>Bacteria</taxon>
        <taxon>Pseudomonadati</taxon>
        <taxon>Bacteroidota</taxon>
        <taxon>Bacteroidia</taxon>
        <taxon>Bacteroidales</taxon>
        <taxon>Bacteroidaceae</taxon>
        <taxon>Bacteroides</taxon>
    </lineage>
</organism>
<dbReference type="AlphaFoldDB" id="A0A139L7H7"/>
<dbReference type="PATRIC" id="fig|329854.7.peg.3135"/>
<proteinExistence type="predicted"/>
<dbReference type="EMBL" id="LTDF01000115">
    <property type="protein sequence ID" value="KXT47399.1"/>
    <property type="molecule type" value="Genomic_DNA"/>
</dbReference>
<evidence type="ECO:0000313" key="2">
    <source>
        <dbReference type="Proteomes" id="UP000070319"/>
    </source>
</evidence>
<evidence type="ECO:0000313" key="1">
    <source>
        <dbReference type="EMBL" id="KXT47399.1"/>
    </source>
</evidence>
<gene>
    <name evidence="1" type="ORF">HMPREF2531_03077</name>
</gene>
<comment type="caution">
    <text evidence="1">The sequence shown here is derived from an EMBL/GenBank/DDBJ whole genome shotgun (WGS) entry which is preliminary data.</text>
</comment>
<protein>
    <submittedName>
        <fullName evidence="1">Uncharacterized protein</fullName>
    </submittedName>
</protein>
<sequence length="50" mass="5975">MFTLLPPQITRILTEYLYWITIVYLNLDKSVVLSSFHSKQIRIFATQKPF</sequence>
<name>A0A139L7H7_9BACE</name>
<accession>A0A139L7H7</accession>